<protein>
    <submittedName>
        <fullName evidence="2">Uncharacterized protein</fullName>
    </submittedName>
</protein>
<comment type="caution">
    <text evidence="2">The sequence shown here is derived from an EMBL/GenBank/DDBJ whole genome shotgun (WGS) entry which is preliminary data.</text>
</comment>
<proteinExistence type="predicted"/>
<accession>A0ABP7TP24</accession>
<evidence type="ECO:0000313" key="3">
    <source>
        <dbReference type="Proteomes" id="UP001424459"/>
    </source>
</evidence>
<evidence type="ECO:0000313" key="2">
    <source>
        <dbReference type="EMBL" id="GAA4028372.1"/>
    </source>
</evidence>
<organism evidence="2 3">
    <name type="scientific">Sphingomonas rosea</name>
    <dbReference type="NCBI Taxonomy" id="335605"/>
    <lineage>
        <taxon>Bacteria</taxon>
        <taxon>Pseudomonadati</taxon>
        <taxon>Pseudomonadota</taxon>
        <taxon>Alphaproteobacteria</taxon>
        <taxon>Sphingomonadales</taxon>
        <taxon>Sphingomonadaceae</taxon>
        <taxon>Sphingomonas</taxon>
    </lineage>
</organism>
<feature type="region of interest" description="Disordered" evidence="1">
    <location>
        <begin position="29"/>
        <end position="69"/>
    </location>
</feature>
<name>A0ABP7TP24_9SPHN</name>
<dbReference type="EMBL" id="BAABBR010000001">
    <property type="protein sequence ID" value="GAA4028372.1"/>
    <property type="molecule type" value="Genomic_DNA"/>
</dbReference>
<reference evidence="3" key="1">
    <citation type="journal article" date="2019" name="Int. J. Syst. Evol. Microbiol.">
        <title>The Global Catalogue of Microorganisms (GCM) 10K type strain sequencing project: providing services to taxonomists for standard genome sequencing and annotation.</title>
        <authorList>
            <consortium name="The Broad Institute Genomics Platform"/>
            <consortium name="The Broad Institute Genome Sequencing Center for Infectious Disease"/>
            <person name="Wu L."/>
            <person name="Ma J."/>
        </authorList>
    </citation>
    <scope>NUCLEOTIDE SEQUENCE [LARGE SCALE GENOMIC DNA]</scope>
    <source>
        <strain evidence="3">JCM 17564</strain>
    </source>
</reference>
<dbReference type="Proteomes" id="UP001424459">
    <property type="component" value="Unassembled WGS sequence"/>
</dbReference>
<evidence type="ECO:0000256" key="1">
    <source>
        <dbReference type="SAM" id="MobiDB-lite"/>
    </source>
</evidence>
<sequence>MQRIRYGLTGLAFVFLMVLLGTAIVRSGDEPQANAGASNEAPSDPLADLGVAPGQGSENEADKPANSAR</sequence>
<gene>
    <name evidence="2" type="ORF">GCM10022281_04030</name>
</gene>
<keyword evidence="3" id="KW-1185">Reference proteome</keyword>